<feature type="transmembrane region" description="Helical" evidence="7">
    <location>
        <begin position="774"/>
        <end position="794"/>
    </location>
</feature>
<keyword evidence="11" id="KW-1185">Reference proteome</keyword>
<reference evidence="10 11" key="1">
    <citation type="submission" date="2018-03" db="EMBL/GenBank/DDBJ databases">
        <title>Genomic Encyclopedia of Archaeal and Bacterial Type Strains, Phase II (KMG-II): from individual species to whole genera.</title>
        <authorList>
            <person name="Goeker M."/>
        </authorList>
    </citation>
    <scope>NUCLEOTIDE SEQUENCE [LARGE SCALE GENOMIC DNA]</scope>
    <source>
        <strain evidence="10 11">DSM 100065</strain>
    </source>
</reference>
<dbReference type="InterPro" id="IPR003838">
    <property type="entry name" value="ABC3_permease_C"/>
</dbReference>
<protein>
    <submittedName>
        <fullName evidence="10">Putative ABC transport system permease protein</fullName>
    </submittedName>
</protein>
<comment type="similarity">
    <text evidence="2">Belongs to the ABC-4 integral membrane protein family. LolC/E subfamily.</text>
</comment>
<dbReference type="GO" id="GO:0098797">
    <property type="term" value="C:plasma membrane protein complex"/>
    <property type="evidence" value="ECO:0007669"/>
    <property type="project" value="TreeGrafter"/>
</dbReference>
<evidence type="ECO:0000313" key="10">
    <source>
        <dbReference type="EMBL" id="PRZ43990.1"/>
    </source>
</evidence>
<feature type="domain" description="MacB-like periplasmic core" evidence="9">
    <location>
        <begin position="19"/>
        <end position="219"/>
    </location>
</feature>
<dbReference type="PANTHER" id="PTHR30489">
    <property type="entry name" value="LIPOPROTEIN-RELEASING SYSTEM TRANSMEMBRANE PROTEIN LOLE"/>
    <property type="match status" value="1"/>
</dbReference>
<feature type="transmembrane region" description="Helical" evidence="7">
    <location>
        <begin position="431"/>
        <end position="449"/>
    </location>
</feature>
<feature type="transmembrane region" description="Helical" evidence="7">
    <location>
        <begin position="862"/>
        <end position="884"/>
    </location>
</feature>
<evidence type="ECO:0000256" key="4">
    <source>
        <dbReference type="ARBA" id="ARBA00022692"/>
    </source>
</evidence>
<dbReference type="InterPro" id="IPR025857">
    <property type="entry name" value="MacB_PCD"/>
</dbReference>
<dbReference type="Proteomes" id="UP000237752">
    <property type="component" value="Unassembled WGS sequence"/>
</dbReference>
<evidence type="ECO:0000313" key="11">
    <source>
        <dbReference type="Proteomes" id="UP000237752"/>
    </source>
</evidence>
<dbReference type="EMBL" id="PVUE01000001">
    <property type="protein sequence ID" value="PRZ43990.1"/>
    <property type="molecule type" value="Genomic_DNA"/>
</dbReference>
<dbReference type="OrthoDB" id="8036472at2"/>
<evidence type="ECO:0000256" key="1">
    <source>
        <dbReference type="ARBA" id="ARBA00004651"/>
    </source>
</evidence>
<feature type="domain" description="ABC3 transporter permease C-terminal" evidence="8">
    <location>
        <begin position="775"/>
        <end position="890"/>
    </location>
</feature>
<dbReference type="Pfam" id="PF12704">
    <property type="entry name" value="MacB_PCD"/>
    <property type="match status" value="1"/>
</dbReference>
<sequence>MIGSWCIGLVRRERGRLLGTAVGIAVAVALLASLGSFMSSAKATMTKQATTGIGVDWQVEVAPGANATDVLTKVRAEPGTVRAAEVGYATSPGLSATTIAPGAASATAQSTSVARVLGVPHGYATLFPGQVRLLSGSLNLPSNGAPVGLLAQQTASNLAARVGDTVRVARPGSAPLDVTVGGIVDLPHLDSMFQKVGAPPSAQASAPPDNVVILSHDQWAASYQGAHASAAENVTTQIHVARDRNLSHDPAAAYAIVLSQAHHLESKLAGAGQVGNNLAASLDSARSDALYAQVLFVFLALPGAALAIALTFVVTASGEPRRRRARSLLRLRGAQTGHIMRLAAVEGTLIGVVGSLIGCLAALVIGKFVFGAATFGSTVGSWWTAIAGIVIALIVILVPAYRDLRRSNVLSAGQQVSEVARSTKVALPLRLGLDIVLTVGGIVVYLITSRAGYNLVLAPEGVPSISVDYWAFVGPAMLWVGLGLLAWRIIDLLLRRGRRAITTMVRPMSGTLAGFATTSAVRRRGTLARAGVLAGLALAFATSTAAFNATYHAQAEVDARLTNGSDVAVTVPPGTTLPADTGQKLAKVSGVATVEPLMHRYAFIGSDLQDLYGVQPGSIASATKLQDAYFTGGTASQLMAKLARHPDSILVSQETVKDYQLHLGDQITLRLQDAHSQQTVPVKFHYIGVAKEFPTAPKDSFFVTNSSYVAQQTNDAAVATYLINTSGNPHTVAGKVRAALGSSGPAVTDITTTRTAVGSSLTAVDLNGLTRVELGFGLLLAVACGGLVLGLGLTERRRDFSILSVLGATSKQVRAFIHVDTVIVTVSALVIGGAVGAALTQTLVKMLNGVFDPPPEGLTAPWLYLSAIAGLLVVGVVVASGMLAKRAARRPVDALREM</sequence>
<name>A0A2T1A5X4_9ACTN</name>
<feature type="transmembrane region" description="Helical" evidence="7">
    <location>
        <begin position="17"/>
        <end position="38"/>
    </location>
</feature>
<feature type="transmembrane region" description="Helical" evidence="7">
    <location>
        <begin position="290"/>
        <end position="318"/>
    </location>
</feature>
<keyword evidence="3" id="KW-1003">Cell membrane</keyword>
<feature type="transmembrane region" description="Helical" evidence="7">
    <location>
        <begin position="339"/>
        <end position="370"/>
    </location>
</feature>
<dbReference type="PANTHER" id="PTHR30489:SF0">
    <property type="entry name" value="LIPOPROTEIN-RELEASING SYSTEM TRANSMEMBRANE PROTEIN LOLE"/>
    <property type="match status" value="1"/>
</dbReference>
<dbReference type="GO" id="GO:0044874">
    <property type="term" value="P:lipoprotein localization to outer membrane"/>
    <property type="evidence" value="ECO:0007669"/>
    <property type="project" value="TreeGrafter"/>
</dbReference>
<dbReference type="Pfam" id="PF02687">
    <property type="entry name" value="FtsX"/>
    <property type="match status" value="2"/>
</dbReference>
<feature type="transmembrane region" description="Helical" evidence="7">
    <location>
        <begin position="382"/>
        <end position="401"/>
    </location>
</feature>
<proteinExistence type="inferred from homology"/>
<dbReference type="AlphaFoldDB" id="A0A2T1A5X4"/>
<evidence type="ECO:0000256" key="6">
    <source>
        <dbReference type="ARBA" id="ARBA00023136"/>
    </source>
</evidence>
<dbReference type="RefSeq" id="WP_106347052.1">
    <property type="nucleotide sequence ID" value="NZ_PVUE01000001.1"/>
</dbReference>
<dbReference type="InterPro" id="IPR051447">
    <property type="entry name" value="Lipoprotein-release_system"/>
</dbReference>
<evidence type="ECO:0000256" key="2">
    <source>
        <dbReference type="ARBA" id="ARBA00005236"/>
    </source>
</evidence>
<comment type="subcellular location">
    <subcellularLocation>
        <location evidence="1">Cell membrane</location>
        <topology evidence="1">Multi-pass membrane protein</topology>
    </subcellularLocation>
</comment>
<keyword evidence="5 7" id="KW-1133">Transmembrane helix</keyword>
<feature type="transmembrane region" description="Helical" evidence="7">
    <location>
        <begin position="532"/>
        <end position="551"/>
    </location>
</feature>
<keyword evidence="4 7" id="KW-0812">Transmembrane</keyword>
<organism evidence="10 11">
    <name type="scientific">Antricoccus suffuscus</name>
    <dbReference type="NCBI Taxonomy" id="1629062"/>
    <lineage>
        <taxon>Bacteria</taxon>
        <taxon>Bacillati</taxon>
        <taxon>Actinomycetota</taxon>
        <taxon>Actinomycetes</taxon>
        <taxon>Geodermatophilales</taxon>
        <taxon>Antricoccaceae</taxon>
        <taxon>Antricoccus</taxon>
    </lineage>
</organism>
<accession>A0A2T1A5X4</accession>
<feature type="transmembrane region" description="Helical" evidence="7">
    <location>
        <begin position="469"/>
        <end position="490"/>
    </location>
</feature>
<keyword evidence="6 7" id="KW-0472">Membrane</keyword>
<gene>
    <name evidence="10" type="ORF">CLV47_101114</name>
</gene>
<evidence type="ECO:0000256" key="3">
    <source>
        <dbReference type="ARBA" id="ARBA00022475"/>
    </source>
</evidence>
<evidence type="ECO:0000256" key="7">
    <source>
        <dbReference type="SAM" id="Phobius"/>
    </source>
</evidence>
<feature type="transmembrane region" description="Helical" evidence="7">
    <location>
        <begin position="815"/>
        <end position="842"/>
    </location>
</feature>
<evidence type="ECO:0000259" key="8">
    <source>
        <dbReference type="Pfam" id="PF02687"/>
    </source>
</evidence>
<comment type="caution">
    <text evidence="10">The sequence shown here is derived from an EMBL/GenBank/DDBJ whole genome shotgun (WGS) entry which is preliminary data.</text>
</comment>
<evidence type="ECO:0000256" key="5">
    <source>
        <dbReference type="ARBA" id="ARBA00022989"/>
    </source>
</evidence>
<evidence type="ECO:0000259" key="9">
    <source>
        <dbReference type="Pfam" id="PF12704"/>
    </source>
</evidence>
<feature type="domain" description="ABC3 transporter permease C-terminal" evidence="8">
    <location>
        <begin position="303"/>
        <end position="398"/>
    </location>
</feature>